<dbReference type="Proteomes" id="UP001044222">
    <property type="component" value="Chromosome 17"/>
</dbReference>
<evidence type="ECO:0000313" key="3">
    <source>
        <dbReference type="Proteomes" id="UP001044222"/>
    </source>
</evidence>
<evidence type="ECO:0000256" key="1">
    <source>
        <dbReference type="SAM" id="MobiDB-lite"/>
    </source>
</evidence>
<keyword evidence="3" id="KW-1185">Reference proteome</keyword>
<sequence>MSAMHWEARRRQAVLDRRSRSKQVKEDPPQPIPKEQSGPEKPTQPGEERGCVHCNGKPSGSVNYAGTRMGSRYNSIQYVQQW</sequence>
<name>A0A9D3RJH8_ANGAN</name>
<reference evidence="2" key="1">
    <citation type="submission" date="2021-01" db="EMBL/GenBank/DDBJ databases">
        <title>A chromosome-scale assembly of European eel, Anguilla anguilla.</title>
        <authorList>
            <person name="Henkel C."/>
            <person name="Jong-Raadsen S.A."/>
            <person name="Dufour S."/>
            <person name="Weltzien F.-A."/>
            <person name="Palstra A.P."/>
            <person name="Pelster B."/>
            <person name="Spaink H.P."/>
            <person name="Van Den Thillart G.E."/>
            <person name="Jansen H."/>
            <person name="Zahm M."/>
            <person name="Klopp C."/>
            <person name="Cedric C."/>
            <person name="Louis A."/>
            <person name="Berthelot C."/>
            <person name="Parey E."/>
            <person name="Roest Crollius H."/>
            <person name="Montfort J."/>
            <person name="Robinson-Rechavi M."/>
            <person name="Bucao C."/>
            <person name="Bouchez O."/>
            <person name="Gislard M."/>
            <person name="Lluch J."/>
            <person name="Milhes M."/>
            <person name="Lampietro C."/>
            <person name="Lopez Roques C."/>
            <person name="Donnadieu C."/>
            <person name="Braasch I."/>
            <person name="Desvignes T."/>
            <person name="Postlethwait J."/>
            <person name="Bobe J."/>
            <person name="Guiguen Y."/>
            <person name="Dirks R."/>
        </authorList>
    </citation>
    <scope>NUCLEOTIDE SEQUENCE</scope>
    <source>
        <strain evidence="2">Tag_6206</strain>
        <tissue evidence="2">Liver</tissue>
    </source>
</reference>
<feature type="region of interest" description="Disordered" evidence="1">
    <location>
        <begin position="1"/>
        <end position="67"/>
    </location>
</feature>
<comment type="caution">
    <text evidence="2">The sequence shown here is derived from an EMBL/GenBank/DDBJ whole genome shotgun (WGS) entry which is preliminary data.</text>
</comment>
<evidence type="ECO:0000313" key="2">
    <source>
        <dbReference type="EMBL" id="KAG5832395.1"/>
    </source>
</evidence>
<dbReference type="AlphaFoldDB" id="A0A9D3RJH8"/>
<gene>
    <name evidence="2" type="ORF">ANANG_G00290720</name>
</gene>
<protein>
    <submittedName>
        <fullName evidence="2">Uncharacterized protein</fullName>
    </submittedName>
</protein>
<accession>A0A9D3RJH8</accession>
<organism evidence="2 3">
    <name type="scientific">Anguilla anguilla</name>
    <name type="common">European freshwater eel</name>
    <name type="synonym">Muraena anguilla</name>
    <dbReference type="NCBI Taxonomy" id="7936"/>
    <lineage>
        <taxon>Eukaryota</taxon>
        <taxon>Metazoa</taxon>
        <taxon>Chordata</taxon>
        <taxon>Craniata</taxon>
        <taxon>Vertebrata</taxon>
        <taxon>Euteleostomi</taxon>
        <taxon>Actinopterygii</taxon>
        <taxon>Neopterygii</taxon>
        <taxon>Teleostei</taxon>
        <taxon>Anguilliformes</taxon>
        <taxon>Anguillidae</taxon>
        <taxon>Anguilla</taxon>
    </lineage>
</organism>
<dbReference type="EMBL" id="JAFIRN010000017">
    <property type="protein sequence ID" value="KAG5832395.1"/>
    <property type="molecule type" value="Genomic_DNA"/>
</dbReference>
<feature type="compositionally biased region" description="Basic and acidic residues" evidence="1">
    <location>
        <begin position="1"/>
        <end position="28"/>
    </location>
</feature>
<proteinExistence type="predicted"/>